<dbReference type="OrthoDB" id="9801077at2"/>
<gene>
    <name evidence="9" type="ORF">FAZ19_01365</name>
</gene>
<dbReference type="Proteomes" id="UP000309872">
    <property type="component" value="Unassembled WGS sequence"/>
</dbReference>
<dbReference type="InterPro" id="IPR008979">
    <property type="entry name" value="Galactose-bd-like_sf"/>
</dbReference>
<dbReference type="AlphaFoldDB" id="A0A4U0H7Z5"/>
<dbReference type="Gene3D" id="2.60.40.10">
    <property type="entry name" value="Immunoglobulins"/>
    <property type="match status" value="3"/>
</dbReference>
<sequence>MGNKFNMIRKIVVFIVFLTSYQWTFGQARELINFNTEWRFVLDDDLRFRHADLDEQAWKPVTLPHDWSIGFDFGDYPAGNAGGALPGGIAWYRKSFQIPVKEKGKTVKIHFGGVYRNAEMWINGSYLGKTVNGYISFDHDLTDYLQFGTNKNVLAVRVDNSQQPNSRWYTGSGIYRDVKLEISHPLHLEKKETFITTPQVTTSAAALRIQSVLSQRETPVTVIFSLKNATKQVVAKKEVSSIRTAFDETLSVPQPKLWSPEEPNLYTLTIAMHDRQGKQIDELEYKVGFRTFSFDTAKGFFLNGKSYKLLGVCLHHDLGLLGAAFNKSAAKRQLVIMKEMGVNAIRTAHNPPATELLDLCDEMGFLVYNEAYDMWAKRKNKFDYHLDFNEHHIPDLREFIKRDRNHPSVFMWSIGNEIREQFDSTGIALTRGMAAVVKELDPTRPVTAALTETNYDKNFIAQAKALDVLGFNYKYFDYDKLRVEFNGFPLIAAETTSALQTRGVYDSVHDTIQLWPASGKEKHVTNGNADFTVSAYDNVAAYWGTSHERAWLEVKKRDFLGGIFVWTGFDYLGEPVPYPFPARSSYYGIVDLAGFPKDVYYMYQSEWTEKEVLHVLPHWNWSVGDVVDVWCYYNNADEVELYVNGKSSGKATKTDSTLHAAWKVPFEAGELKVVKYQNGKAIQETTKKTAGKPVDMVVEVEHDRYAVDGKTDMHFLTVSLVDENGIIVPDRDVELSFIPQDNITIVGTDNGYQADLAGLGRPTRKTHKGLAVAIVQKNNLEKEAKIIVKANSMEKEIRIK</sequence>
<feature type="domain" description="DUF4982" evidence="7">
    <location>
        <begin position="624"/>
        <end position="682"/>
    </location>
</feature>
<keyword evidence="10" id="KW-1185">Reference proteome</keyword>
<dbReference type="InterPro" id="IPR032311">
    <property type="entry name" value="DUF4982"/>
</dbReference>
<dbReference type="Pfam" id="PF02836">
    <property type="entry name" value="Glyco_hydro_2_C"/>
    <property type="match status" value="1"/>
</dbReference>
<dbReference type="Gene3D" id="2.60.120.260">
    <property type="entry name" value="Galactose-binding domain-like"/>
    <property type="match status" value="1"/>
</dbReference>
<dbReference type="Pfam" id="PF02837">
    <property type="entry name" value="Glyco_hydro_2_N"/>
    <property type="match status" value="1"/>
</dbReference>
<dbReference type="InterPro" id="IPR036156">
    <property type="entry name" value="Beta-gal/glucu_dom_sf"/>
</dbReference>
<dbReference type="SUPFAM" id="SSF51445">
    <property type="entry name" value="(Trans)glycosidases"/>
    <property type="match status" value="1"/>
</dbReference>
<evidence type="ECO:0000259" key="8">
    <source>
        <dbReference type="Pfam" id="PF18565"/>
    </source>
</evidence>
<dbReference type="GO" id="GO:0004553">
    <property type="term" value="F:hydrolase activity, hydrolyzing O-glycosyl compounds"/>
    <property type="evidence" value="ECO:0007669"/>
    <property type="project" value="InterPro"/>
</dbReference>
<dbReference type="Pfam" id="PF18565">
    <property type="entry name" value="Glyco_hydro2_C5"/>
    <property type="match status" value="1"/>
</dbReference>
<keyword evidence="2" id="KW-0378">Hydrolase</keyword>
<protein>
    <submittedName>
        <fullName evidence="9">DUF4982 domain-containing protein</fullName>
    </submittedName>
</protein>
<dbReference type="PROSITE" id="PS00608">
    <property type="entry name" value="GLYCOSYL_HYDROL_F2_2"/>
    <property type="match status" value="1"/>
</dbReference>
<dbReference type="Pfam" id="PF16355">
    <property type="entry name" value="DUF4982"/>
    <property type="match status" value="1"/>
</dbReference>
<name>A0A4U0H7Z5_9SPHI</name>
<evidence type="ECO:0000313" key="9">
    <source>
        <dbReference type="EMBL" id="TJY67940.1"/>
    </source>
</evidence>
<dbReference type="GO" id="GO:0005975">
    <property type="term" value="P:carbohydrate metabolic process"/>
    <property type="evidence" value="ECO:0007669"/>
    <property type="project" value="InterPro"/>
</dbReference>
<dbReference type="SUPFAM" id="SSF49303">
    <property type="entry name" value="beta-Galactosidase/glucuronidase domain"/>
    <property type="match status" value="1"/>
</dbReference>
<reference evidence="9 10" key="1">
    <citation type="submission" date="2019-04" db="EMBL/GenBank/DDBJ databases">
        <title>Sphingobacterium olei sp. nov., isolated from oil-contaminated soil.</title>
        <authorList>
            <person name="Liu B."/>
        </authorList>
    </citation>
    <scope>NUCLEOTIDE SEQUENCE [LARGE SCALE GENOMIC DNA]</scope>
    <source>
        <strain evidence="9 10">Y3L14</strain>
    </source>
</reference>
<dbReference type="InterPro" id="IPR006101">
    <property type="entry name" value="Glyco_hydro_2"/>
</dbReference>
<dbReference type="SUPFAM" id="SSF49785">
    <property type="entry name" value="Galactose-binding domain-like"/>
    <property type="match status" value="1"/>
</dbReference>
<proteinExistence type="inferred from homology"/>
<dbReference type="InterPro" id="IPR023232">
    <property type="entry name" value="Glyco_hydro_2_AS"/>
</dbReference>
<feature type="domain" description="Glycoside hydrolase family 2" evidence="8">
    <location>
        <begin position="701"/>
        <end position="795"/>
    </location>
</feature>
<dbReference type="EMBL" id="SUKA01000001">
    <property type="protein sequence ID" value="TJY67940.1"/>
    <property type="molecule type" value="Genomic_DNA"/>
</dbReference>
<dbReference type="InterPro" id="IPR051913">
    <property type="entry name" value="GH2_Domain-Containing"/>
</dbReference>
<dbReference type="InterPro" id="IPR017853">
    <property type="entry name" value="GH"/>
</dbReference>
<organism evidence="9 10">
    <name type="scientific">Sphingobacterium alkalisoli</name>
    <dbReference type="NCBI Taxonomy" id="1874115"/>
    <lineage>
        <taxon>Bacteria</taxon>
        <taxon>Pseudomonadati</taxon>
        <taxon>Bacteroidota</taxon>
        <taxon>Sphingobacteriia</taxon>
        <taxon>Sphingobacteriales</taxon>
        <taxon>Sphingobacteriaceae</taxon>
        <taxon>Sphingobacterium</taxon>
    </lineage>
</organism>
<feature type="domain" description="Glycosyl hydrolases family 2 sugar binding" evidence="6">
    <location>
        <begin position="59"/>
        <end position="180"/>
    </location>
</feature>
<feature type="domain" description="Glycoside hydrolase family 2 immunoglobulin-like beta-sandwich" evidence="4">
    <location>
        <begin position="196"/>
        <end position="290"/>
    </location>
</feature>
<evidence type="ECO:0000256" key="1">
    <source>
        <dbReference type="ARBA" id="ARBA00007401"/>
    </source>
</evidence>
<keyword evidence="3" id="KW-0326">Glycosidase</keyword>
<dbReference type="PANTHER" id="PTHR42732:SF1">
    <property type="entry name" value="BETA-MANNOSIDASE"/>
    <property type="match status" value="1"/>
</dbReference>
<dbReference type="InterPro" id="IPR006102">
    <property type="entry name" value="Ig-like_GH2"/>
</dbReference>
<evidence type="ECO:0000259" key="6">
    <source>
        <dbReference type="Pfam" id="PF02837"/>
    </source>
</evidence>
<evidence type="ECO:0000259" key="5">
    <source>
        <dbReference type="Pfam" id="PF02836"/>
    </source>
</evidence>
<evidence type="ECO:0000256" key="3">
    <source>
        <dbReference type="ARBA" id="ARBA00023295"/>
    </source>
</evidence>
<dbReference type="PRINTS" id="PR00132">
    <property type="entry name" value="GLHYDRLASE2"/>
</dbReference>
<dbReference type="InterPro" id="IPR013783">
    <property type="entry name" value="Ig-like_fold"/>
</dbReference>
<evidence type="ECO:0000259" key="7">
    <source>
        <dbReference type="Pfam" id="PF16355"/>
    </source>
</evidence>
<comment type="caution">
    <text evidence="9">The sequence shown here is derived from an EMBL/GenBank/DDBJ whole genome shotgun (WGS) entry which is preliminary data.</text>
</comment>
<dbReference type="InterPro" id="IPR006104">
    <property type="entry name" value="Glyco_hydro_2_N"/>
</dbReference>
<feature type="domain" description="Glycoside hydrolase family 2 catalytic" evidence="5">
    <location>
        <begin position="298"/>
        <end position="478"/>
    </location>
</feature>
<dbReference type="PANTHER" id="PTHR42732">
    <property type="entry name" value="BETA-GALACTOSIDASE"/>
    <property type="match status" value="1"/>
</dbReference>
<evidence type="ECO:0000256" key="2">
    <source>
        <dbReference type="ARBA" id="ARBA00022801"/>
    </source>
</evidence>
<comment type="similarity">
    <text evidence="1">Belongs to the glycosyl hydrolase 2 family.</text>
</comment>
<dbReference type="InterPro" id="IPR006103">
    <property type="entry name" value="Glyco_hydro_2_cat"/>
</dbReference>
<dbReference type="InterPro" id="IPR040605">
    <property type="entry name" value="Glyco_hydro2_dom5"/>
</dbReference>
<dbReference type="Gene3D" id="3.20.20.80">
    <property type="entry name" value="Glycosidases"/>
    <property type="match status" value="1"/>
</dbReference>
<evidence type="ECO:0000259" key="4">
    <source>
        <dbReference type="Pfam" id="PF00703"/>
    </source>
</evidence>
<evidence type="ECO:0000313" key="10">
    <source>
        <dbReference type="Proteomes" id="UP000309872"/>
    </source>
</evidence>
<dbReference type="Pfam" id="PF00703">
    <property type="entry name" value="Glyco_hydro_2"/>
    <property type="match status" value="1"/>
</dbReference>
<accession>A0A4U0H7Z5</accession>